<reference evidence="2" key="1">
    <citation type="submission" date="2024-02" db="EMBL/GenBank/DDBJ databases">
        <authorList>
            <consortium name="ELIXIR-Norway"/>
            <consortium name="Elixir Norway"/>
        </authorList>
    </citation>
    <scope>NUCLEOTIDE SEQUENCE</scope>
</reference>
<feature type="region of interest" description="Disordered" evidence="1">
    <location>
        <begin position="335"/>
        <end position="367"/>
    </location>
</feature>
<dbReference type="InterPro" id="IPR045286">
    <property type="entry name" value="FBS1-like"/>
</dbReference>
<dbReference type="PANTHER" id="PTHR34049:SF1">
    <property type="entry name" value="F-BOX PROTEIN SKIP27"/>
    <property type="match status" value="1"/>
</dbReference>
<protein>
    <recommendedName>
        <fullName evidence="4">F-box domain-containing protein</fullName>
    </recommendedName>
</protein>
<dbReference type="PANTHER" id="PTHR34049">
    <property type="entry name" value="F-BOX PROTEIN SKIP27"/>
    <property type="match status" value="1"/>
</dbReference>
<keyword evidence="3" id="KW-1185">Reference proteome</keyword>
<organism evidence="2 3">
    <name type="scientific">Sphagnum jensenii</name>
    <dbReference type="NCBI Taxonomy" id="128206"/>
    <lineage>
        <taxon>Eukaryota</taxon>
        <taxon>Viridiplantae</taxon>
        <taxon>Streptophyta</taxon>
        <taxon>Embryophyta</taxon>
        <taxon>Bryophyta</taxon>
        <taxon>Sphagnophytina</taxon>
        <taxon>Sphagnopsida</taxon>
        <taxon>Sphagnales</taxon>
        <taxon>Sphagnaceae</taxon>
        <taxon>Sphagnum</taxon>
    </lineage>
</organism>
<feature type="region of interest" description="Disordered" evidence="1">
    <location>
        <begin position="67"/>
        <end position="130"/>
    </location>
</feature>
<evidence type="ECO:0000256" key="1">
    <source>
        <dbReference type="SAM" id="MobiDB-lite"/>
    </source>
</evidence>
<dbReference type="EMBL" id="OZ020114">
    <property type="protein sequence ID" value="CAK9267011.1"/>
    <property type="molecule type" value="Genomic_DNA"/>
</dbReference>
<evidence type="ECO:0000313" key="3">
    <source>
        <dbReference type="Proteomes" id="UP001497444"/>
    </source>
</evidence>
<sequence length="428" mass="46769">MVLLKRREGSLTNAFAQREIAATVAAGSVSSDHVKRQRGGGDNSYAPRSGSSVTTLDAAAFVVVEEQQQQQQEAGPSHASCSYYRRSSSEQTRTSHRGMARESSTRSSRGNTATTLSQECSDRTTRGSLNEQTVKGVERITTGKRSQGTRTRKYLRPGQLAKLVDDHKRSLVPSCTTFGRKRVGLGDNSHNNIVDKSLSVVVVAALDNGGGGNTVISSPAPTLRSYGPACPQRKKLLAPKTPLTPAAQLIVMRSPLRVDDDSRESLPESLLEALPVELLVHIVCRLHHDQLKPVFHVCRRLQQAVLIARQWHFNFTTPDHERQKSLGLFTPRRAQHWPPSSAYEAPGGQQTTRPATPQAPRHGPKPAQARIPLAEMRQIVAPLFQDPGSQQAAGNKPPGLPRPQFRAVASHRALFNEEELCQAVAQTL</sequence>
<dbReference type="SUPFAM" id="SSF81383">
    <property type="entry name" value="F-box domain"/>
    <property type="match status" value="1"/>
</dbReference>
<dbReference type="InterPro" id="IPR036047">
    <property type="entry name" value="F-box-like_dom_sf"/>
</dbReference>
<feature type="region of interest" description="Disordered" evidence="1">
    <location>
        <begin position="26"/>
        <end position="51"/>
    </location>
</feature>
<accession>A0ABP0WMC8</accession>
<proteinExistence type="predicted"/>
<name>A0ABP0WMC8_9BRYO</name>
<dbReference type="Proteomes" id="UP001497444">
    <property type="component" value="Chromosome 19"/>
</dbReference>
<gene>
    <name evidence="2" type="ORF">CSSPJE1EN1_LOCUS12489</name>
</gene>
<feature type="compositionally biased region" description="Polar residues" evidence="1">
    <location>
        <begin position="105"/>
        <end position="119"/>
    </location>
</feature>
<evidence type="ECO:0008006" key="4">
    <source>
        <dbReference type="Google" id="ProtNLM"/>
    </source>
</evidence>
<evidence type="ECO:0000313" key="2">
    <source>
        <dbReference type="EMBL" id="CAK9267011.1"/>
    </source>
</evidence>